<reference evidence="1" key="1">
    <citation type="submission" date="2022-07" db="EMBL/GenBank/DDBJ databases">
        <title>Phylogenomic reconstructions and comparative analyses of Kickxellomycotina fungi.</title>
        <authorList>
            <person name="Reynolds N.K."/>
            <person name="Stajich J.E."/>
            <person name="Barry K."/>
            <person name="Grigoriev I.V."/>
            <person name="Crous P."/>
            <person name="Smith M.E."/>
        </authorList>
    </citation>
    <scope>NUCLEOTIDE SEQUENCE</scope>
    <source>
        <strain evidence="1">CBS 102833</strain>
    </source>
</reference>
<sequence>MAEPNLRIEAPLAVLLLVFVPVLAVGAAESNLLIEAPPAQRLLEYAPNLAVNAAEPNLLIEAPPAQRLLEYVPDSADDAAVPEIEMGEPNMLIAGPRAMPLLEYIPEPRQIEGEPEAMQVEPHSLVEPIAPDQTSKRRVNERTQSAEELDDAYNVTPRESPAQRSRADAIQQDTSSSMPPGEFVAAGTSRGRVAWDPLALQTPNADGDEGMPGRQI</sequence>
<organism evidence="1 2">
    <name type="scientific">Coemansia furcata</name>
    <dbReference type="NCBI Taxonomy" id="417177"/>
    <lineage>
        <taxon>Eukaryota</taxon>
        <taxon>Fungi</taxon>
        <taxon>Fungi incertae sedis</taxon>
        <taxon>Zoopagomycota</taxon>
        <taxon>Kickxellomycotina</taxon>
        <taxon>Kickxellomycetes</taxon>
        <taxon>Kickxellales</taxon>
        <taxon>Kickxellaceae</taxon>
        <taxon>Coemansia</taxon>
    </lineage>
</organism>
<proteinExistence type="predicted"/>
<dbReference type="EMBL" id="JANBUP010000290">
    <property type="protein sequence ID" value="KAJ2812105.1"/>
    <property type="molecule type" value="Genomic_DNA"/>
</dbReference>
<protein>
    <submittedName>
        <fullName evidence="1">Uncharacterized protein</fullName>
    </submittedName>
</protein>
<dbReference type="Proteomes" id="UP001140096">
    <property type="component" value="Unassembled WGS sequence"/>
</dbReference>
<evidence type="ECO:0000313" key="1">
    <source>
        <dbReference type="EMBL" id="KAJ2812105.1"/>
    </source>
</evidence>
<gene>
    <name evidence="1" type="ORF">H4S07_001628</name>
</gene>
<keyword evidence="2" id="KW-1185">Reference proteome</keyword>
<evidence type="ECO:0000313" key="2">
    <source>
        <dbReference type="Proteomes" id="UP001140096"/>
    </source>
</evidence>
<accession>A0ACC1LN88</accession>
<name>A0ACC1LN88_9FUNG</name>
<comment type="caution">
    <text evidence="1">The sequence shown here is derived from an EMBL/GenBank/DDBJ whole genome shotgun (WGS) entry which is preliminary data.</text>
</comment>